<protein>
    <submittedName>
        <fullName evidence="7">F5/8 type C domain protein</fullName>
    </submittedName>
</protein>
<dbReference type="RefSeq" id="WP_004610456.1">
    <property type="nucleotide sequence ID" value="NZ_DS562853.1"/>
</dbReference>
<evidence type="ECO:0000256" key="1">
    <source>
        <dbReference type="ARBA" id="ARBA00006285"/>
    </source>
</evidence>
<dbReference type="EMBL" id="ABIK02000014">
    <property type="protein sequence ID" value="EDS74395.1"/>
    <property type="molecule type" value="Genomic_DNA"/>
</dbReference>
<comment type="similarity">
    <text evidence="1">Belongs to the glycosyl hydrolase 20 family.</text>
</comment>
<dbReference type="Pfam" id="PF00728">
    <property type="entry name" value="Glyco_hydro_20"/>
    <property type="match status" value="1"/>
</dbReference>
<feature type="domain" description="F5/8 type C" evidence="6">
    <location>
        <begin position="189"/>
        <end position="304"/>
    </location>
</feature>
<dbReference type="InterPro" id="IPR013320">
    <property type="entry name" value="ConA-like_dom_sf"/>
</dbReference>
<dbReference type="GO" id="GO:0005975">
    <property type="term" value="P:carbohydrate metabolic process"/>
    <property type="evidence" value="ECO:0007669"/>
    <property type="project" value="InterPro"/>
</dbReference>
<dbReference type="Gene3D" id="3.20.20.80">
    <property type="entry name" value="Glycosidases"/>
    <property type="match status" value="1"/>
</dbReference>
<dbReference type="Pfam" id="PF07554">
    <property type="entry name" value="FIVAR"/>
    <property type="match status" value="4"/>
</dbReference>
<dbReference type="PROSITE" id="PS50022">
    <property type="entry name" value="FA58C_3"/>
    <property type="match status" value="4"/>
</dbReference>
<gene>
    <name evidence="7" type="ORF">CLOSPI_01979</name>
</gene>
<dbReference type="Gene3D" id="3.30.379.10">
    <property type="entry name" value="Chitobiase/beta-hexosaminidase domain 2-like"/>
    <property type="match status" value="1"/>
</dbReference>
<organism evidence="7 8">
    <name type="scientific">Thomasclavelia spiroformis DSM 1552</name>
    <dbReference type="NCBI Taxonomy" id="428126"/>
    <lineage>
        <taxon>Bacteria</taxon>
        <taxon>Bacillati</taxon>
        <taxon>Bacillota</taxon>
        <taxon>Erysipelotrichia</taxon>
        <taxon>Erysipelotrichales</taxon>
        <taxon>Coprobacillaceae</taxon>
        <taxon>Thomasclavelia</taxon>
    </lineage>
</organism>
<evidence type="ECO:0000256" key="2">
    <source>
        <dbReference type="ARBA" id="ARBA00022801"/>
    </source>
</evidence>
<feature type="compositionally biased region" description="Polar residues" evidence="5">
    <location>
        <begin position="343"/>
        <end position="355"/>
    </location>
</feature>
<dbReference type="STRING" id="428126.CLOSPI_01979"/>
<dbReference type="Gene3D" id="2.60.120.260">
    <property type="entry name" value="Galactose-binding domain-like"/>
    <property type="match status" value="4"/>
</dbReference>
<evidence type="ECO:0000259" key="6">
    <source>
        <dbReference type="PROSITE" id="PS50022"/>
    </source>
</evidence>
<accession>B1C411</accession>
<dbReference type="Pfam" id="PF02838">
    <property type="entry name" value="Glyco_hydro_20b"/>
    <property type="match status" value="1"/>
</dbReference>
<dbReference type="PANTHER" id="PTHR43678">
    <property type="entry name" value="PUTATIVE (AFU_ORTHOLOGUE AFUA_2G00640)-RELATED"/>
    <property type="match status" value="1"/>
</dbReference>
<dbReference type="eggNOG" id="COG2273">
    <property type="taxonomic scope" value="Bacteria"/>
</dbReference>
<dbReference type="InterPro" id="IPR015883">
    <property type="entry name" value="Glyco_hydro_20_cat"/>
</dbReference>
<dbReference type="PRINTS" id="PR00738">
    <property type="entry name" value="GLHYDRLASE20"/>
</dbReference>
<dbReference type="eggNOG" id="COG3250">
    <property type="taxonomic scope" value="Bacteria"/>
</dbReference>
<keyword evidence="2" id="KW-0378">Hydrolase</keyword>
<dbReference type="Gene3D" id="1.20.1270.90">
    <property type="entry name" value="AF1782-like"/>
    <property type="match status" value="4"/>
</dbReference>
<comment type="caution">
    <text evidence="7">The sequence shown here is derived from an EMBL/GenBank/DDBJ whole genome shotgun (WGS) entry which is preliminary data.</text>
</comment>
<dbReference type="SUPFAM" id="SSF55545">
    <property type="entry name" value="beta-N-acetylhexosaminidase-like domain"/>
    <property type="match status" value="1"/>
</dbReference>
<evidence type="ECO:0000256" key="3">
    <source>
        <dbReference type="ARBA" id="ARBA00023295"/>
    </source>
</evidence>
<name>B1C411_9FIRM</name>
<feature type="region of interest" description="Disordered" evidence="5">
    <location>
        <begin position="343"/>
        <end position="368"/>
    </location>
</feature>
<keyword evidence="8" id="KW-1185">Reference proteome</keyword>
<feature type="domain" description="F5/8 type C" evidence="6">
    <location>
        <begin position="1373"/>
        <end position="1523"/>
    </location>
</feature>
<dbReference type="Pfam" id="PF22633">
    <property type="entry name" value="F5_F8_type_C_2"/>
    <property type="match status" value="1"/>
</dbReference>
<dbReference type="eggNOG" id="COG3525">
    <property type="taxonomic scope" value="Bacteria"/>
</dbReference>
<feature type="domain" description="F5/8 type C" evidence="6">
    <location>
        <begin position="35"/>
        <end position="186"/>
    </location>
</feature>
<dbReference type="SUPFAM" id="SSF49785">
    <property type="entry name" value="Galactose-binding domain-like"/>
    <property type="match status" value="4"/>
</dbReference>
<dbReference type="InterPro" id="IPR029018">
    <property type="entry name" value="Hex-like_dom2"/>
</dbReference>
<dbReference type="InterPro" id="IPR000421">
    <property type="entry name" value="FA58C"/>
</dbReference>
<sequence length="1853" mass="206616">MKGGKNLKGKERIAKRAFKVLVAATMVVTSTQFGSFAVQAEVERQNFALNQEASANYEDSAHGFDAEKAFDGNDELSSRWAAKEGERTGWLSVDLGRERTFDEFRILAEKDAQKIGKFTIEGSHDGNVYETIFQSEDKTNDGGYDVDYTVKLNAPVTYRYVKITVESLVAGAYPSLSLREFEVLGDKVAETPMNENLALNKAVTASAEYGSMPASNLTDADKDSRWSTEKNATQWAYVDLGQTYEMNTFAMIWESASVYASDYNIYVSNDPNNWGEAVVSRNGNTSASSTEFLQAPVSGRYVKLEVTKQYGYPSVSCRDFEVMLTDGQQLPQDPQENVALNKDATSSSNETSGLNASKAFDGDHTTRDSRWASALGNGPHWISVDLGEVRNIKTVRLFWETRKATDYEIQVSSTGEEDSWQTVKHIESRPAIKTDRIVLDEVVRAQYVRLMVNDFTAQDPDGGVEWNNISLYEMEVYGGIIEDSASDIANQITIEEPQKGDTELVVNYPETDKYLVEYNGTDFEQVVDENLHIYQPIVDKVVKVSFKITDKETNEYEFKEIGITIPGKYQQEETDNPAPVILPELAEWKGFEGNFTVLPTSRIVYSNADLKAAAEAMAEDYELLTGKAISVVQGDQPQAGDFYFVQTTDTSKGLMEEGYIMEVDDVITVTSETKTGAYWATRTILQALKQSDYTTIAKGETRDYPLYEVRGFIMDVARKTFTLDYLKQLVKEMSWYKMNDFQVHLNDNLIPLEYYSQNGMDPMDAYSAFRLESDIKKGGNNGLNQADLTSTDLFYTKDEFREFIKDSRELGVNIVPEIDTPAHSLALTKVRPDLRNGTYGRENDHLNLVSKYNESLEFVQSIFSEYMTEENPVFDSQTTVHIGADEYNASSQAYRKFVNDMLDFVEGTGRKARVWGSFTQASQGEDIDAEGVEINLWNFGYANMDQMYEDGFDLINCNDGNYYIVPNAGYYYDYLSDSTMYNLDINTISGVTIPAGDDQMKGGAFAVWNDMTDYLDNGVSEYDVYDRIERGLPLFAAKLWGKGDMNLEEAKATSDSLGDAPGTNFGYEVESKEDAILNMPMDEYEDTSANDHQIEQGVNAQIETVDFKNALRLNGGQSYISTDLETVGLGNDLRVKVKRTSDSTEEQILFESPYGNIKAVQKDTGKVGFSRERFDFSFNYTLPVNEWVELEFKNQQNRISLYVNGELVDTLGDDERIEGRPMLATTMFPIQTIGSKTNAFIGYVDDLRLGKNDTFASTMALDYAIWNGEAVLTNMANEQLRTVIDEAKSVLTEYAPSKATVDSYVSQINDLLSQMDYKKADYSRLNAYLALTKDLSEFTDESVASVNQVIEGIRLNLPVQLQSTVDAYEKALVQALDNLELKDKTDPNLVDSSKLTATASSYQQDGSNPSNVLDGSTSTMWHSAWNITTMPHYIDLEIDESTEIKGLIYTPRQSGSNGNLLEYQIQVSDNGVDYETIATGTLENNAQAKTINFAPVTTKHVRLVYVRAVNNNASASEISLIQAKVNPDIEGLQAIIDNAKSMSNVGYTDETWTAFQDVIKEAEALVNLENPGANEVEAMKQTIASSIVALRLSEEELVVADKTALQIAVDLADKVTDKDLENVVPVVAEEFKAALQEAKEILADETASQEDVNASFDRLASVMQKLEFYKGDKTALKAFIDDVSNLDSTKYSTDTWAAFEKELNEAIAVYEDLNAMQEEVNNAHKELVTAFLNLRLIPDKSLLEELINKAEGLNSTNYTKATFDGLKDALNEAKAVFNDPNATQEQVNNAKDVLEKAINSLEVITTVDNTPSTPVDNGDTTSVKTGDTTNLWYSLATLTLASVALYGSKKRKK</sequence>
<dbReference type="CAZy" id="CBM32">
    <property type="family name" value="Carbohydrate-Binding Module Family 32"/>
</dbReference>
<dbReference type="InterPro" id="IPR052764">
    <property type="entry name" value="GH20_Enzymes"/>
</dbReference>
<dbReference type="InterPro" id="IPR008979">
    <property type="entry name" value="Galactose-bd-like_sf"/>
</dbReference>
<feature type="domain" description="F5/8 type C" evidence="6">
    <location>
        <begin position="317"/>
        <end position="479"/>
    </location>
</feature>
<dbReference type="CDD" id="cd06564">
    <property type="entry name" value="GH20_DspB_LnbB-like"/>
    <property type="match status" value="1"/>
</dbReference>
<dbReference type="InterPro" id="IPR017853">
    <property type="entry name" value="GH"/>
</dbReference>
<dbReference type="InterPro" id="IPR025705">
    <property type="entry name" value="Beta_hexosaminidase_sua/sub"/>
</dbReference>
<keyword evidence="3" id="KW-0326">Glycosidase</keyword>
<dbReference type="Pfam" id="PF00754">
    <property type="entry name" value="F5_F8_type_C"/>
    <property type="match status" value="3"/>
</dbReference>
<dbReference type="InterPro" id="IPR015882">
    <property type="entry name" value="HEX_bac_N"/>
</dbReference>
<dbReference type="PANTHER" id="PTHR43678:SF1">
    <property type="entry name" value="BETA-N-ACETYLHEXOSAMINIDASE"/>
    <property type="match status" value="1"/>
</dbReference>
<dbReference type="eggNOG" id="COG1196">
    <property type="taxonomic scope" value="Bacteria"/>
</dbReference>
<dbReference type="Gene3D" id="1.20.1270.70">
    <property type="entry name" value="Designed single chain three-helix bundle"/>
    <property type="match status" value="1"/>
</dbReference>
<dbReference type="SUPFAM" id="SSF51445">
    <property type="entry name" value="(Trans)glycosidases"/>
    <property type="match status" value="1"/>
</dbReference>
<evidence type="ECO:0000313" key="7">
    <source>
        <dbReference type="EMBL" id="EDS74395.1"/>
    </source>
</evidence>
<dbReference type="Proteomes" id="UP000004910">
    <property type="component" value="Unassembled WGS sequence"/>
</dbReference>
<reference evidence="7" key="1">
    <citation type="submission" date="2008-02" db="EMBL/GenBank/DDBJ databases">
        <authorList>
            <person name="Fulton L."/>
            <person name="Clifton S."/>
            <person name="Fulton B."/>
            <person name="Xu J."/>
            <person name="Minx P."/>
            <person name="Pepin K.H."/>
            <person name="Johnson M."/>
            <person name="Thiruvilangam P."/>
            <person name="Bhonagiri V."/>
            <person name="Nash W.E."/>
            <person name="Mardis E.R."/>
            <person name="Wilson R.K."/>
        </authorList>
    </citation>
    <scope>NUCLEOTIDE SEQUENCE [LARGE SCALE GENOMIC DNA]</scope>
    <source>
        <strain evidence="7">DSM 1552</strain>
    </source>
</reference>
<dbReference type="NCBIfam" id="TIGR01167">
    <property type="entry name" value="LPXTG_anchor"/>
    <property type="match status" value="1"/>
</dbReference>
<dbReference type="CAZy" id="GH20">
    <property type="family name" value="Glycoside Hydrolase Family 20"/>
</dbReference>
<evidence type="ECO:0000256" key="4">
    <source>
        <dbReference type="PIRSR" id="PIRSR625705-1"/>
    </source>
</evidence>
<proteinExistence type="inferred from homology"/>
<evidence type="ECO:0000256" key="5">
    <source>
        <dbReference type="SAM" id="MobiDB-lite"/>
    </source>
</evidence>
<evidence type="ECO:0000313" key="8">
    <source>
        <dbReference type="Proteomes" id="UP000004910"/>
    </source>
</evidence>
<dbReference type="HOGENOM" id="CLU_002275_1_0_9"/>
<dbReference type="SUPFAM" id="SSF49899">
    <property type="entry name" value="Concanavalin A-like lectins/glucanases"/>
    <property type="match status" value="1"/>
</dbReference>
<feature type="active site" description="Proton donor" evidence="4">
    <location>
        <position position="886"/>
    </location>
</feature>
<reference evidence="7" key="2">
    <citation type="submission" date="2014-06" db="EMBL/GenBank/DDBJ databases">
        <title>Draft genome sequence of Clostridium spiroforme (DSM 1552).</title>
        <authorList>
            <person name="Sudarsanam P."/>
            <person name="Ley R."/>
            <person name="Guruge J."/>
            <person name="Turnbaugh P.J."/>
            <person name="Mahowald M."/>
            <person name="Liep D."/>
            <person name="Gordon J."/>
        </authorList>
    </citation>
    <scope>NUCLEOTIDE SEQUENCE</scope>
    <source>
        <strain evidence="7">DSM 1552</strain>
    </source>
</reference>
<dbReference type="GO" id="GO:0004563">
    <property type="term" value="F:beta-N-acetylhexosaminidase activity"/>
    <property type="evidence" value="ECO:0007669"/>
    <property type="project" value="InterPro"/>
</dbReference>